<evidence type="ECO:0000313" key="1">
    <source>
        <dbReference type="EMBL" id="KKU91770.1"/>
    </source>
</evidence>
<comment type="caution">
    <text evidence="1">The sequence shown here is derived from an EMBL/GenBank/DDBJ whole genome shotgun (WGS) entry which is preliminary data.</text>
</comment>
<accession>A0A0G1XBU0</accession>
<sequence length="319" mass="36738">MITDHTHILTKWGDIVTARGFNDGDLIYVVPLYFLSDKGSRTYSGEKYEKYVDEFAERYRHFHPELVRSTPYGQRVAIREDQITRAFDPFANPRLIYDSFDKKIYRRVVDILTKFVPRESIGFIGSSLVGFQTAGSDLDIVIRGLENYRTLRGQFKDFLNALGACATITREQFYKSVVKYERLFNGVNNDFATMIKNRWPTIHMPGELFCKIRFTLNPANDVIFSAPSNLSLREGSVNGKVIEDEGVAFMPRHFRLRLNEGAEYETITYHWDYSYCVMVGDEVTVRGAIDESEKIIVVSDRKNHGITFKKQNNIACAIV</sequence>
<protein>
    <recommendedName>
        <fullName evidence="3">Polymerase nucleotidyl transferase domain-containing protein</fullName>
    </recommendedName>
</protein>
<evidence type="ECO:0008006" key="3">
    <source>
        <dbReference type="Google" id="ProtNLM"/>
    </source>
</evidence>
<name>A0A0G1XBU0_9BACT</name>
<proteinExistence type="predicted"/>
<dbReference type="AlphaFoldDB" id="A0A0G1XBU0"/>
<dbReference type="InterPro" id="IPR043519">
    <property type="entry name" value="NT_sf"/>
</dbReference>
<evidence type="ECO:0000313" key="2">
    <source>
        <dbReference type="Proteomes" id="UP000034956"/>
    </source>
</evidence>
<dbReference type="EMBL" id="LCPF01000001">
    <property type="protein sequence ID" value="KKU91770.1"/>
    <property type="molecule type" value="Genomic_DNA"/>
</dbReference>
<dbReference type="Proteomes" id="UP000034956">
    <property type="component" value="Unassembled WGS sequence"/>
</dbReference>
<gene>
    <name evidence="1" type="ORF">UY23_C0001G0376</name>
</gene>
<dbReference type="SUPFAM" id="SSF81301">
    <property type="entry name" value="Nucleotidyltransferase"/>
    <property type="match status" value="1"/>
</dbReference>
<reference evidence="1 2" key="1">
    <citation type="journal article" date="2015" name="Nature">
        <title>rRNA introns, odd ribosomes, and small enigmatic genomes across a large radiation of phyla.</title>
        <authorList>
            <person name="Brown C.T."/>
            <person name="Hug L.A."/>
            <person name="Thomas B.C."/>
            <person name="Sharon I."/>
            <person name="Castelle C.J."/>
            <person name="Singh A."/>
            <person name="Wilkins M.J."/>
            <person name="Williams K.H."/>
            <person name="Banfield J.F."/>
        </authorList>
    </citation>
    <scope>NUCLEOTIDE SEQUENCE [LARGE SCALE GENOMIC DNA]</scope>
</reference>
<organism evidence="1 2">
    <name type="scientific">Candidatus Jorgensenbacteria bacterium GW2011_GWA1_48_11</name>
    <dbReference type="NCBI Taxonomy" id="1618660"/>
    <lineage>
        <taxon>Bacteria</taxon>
        <taxon>Candidatus Joergenseniibacteriota</taxon>
    </lineage>
</organism>